<dbReference type="Proteomes" id="UP000650533">
    <property type="component" value="Chromosome 5"/>
</dbReference>
<dbReference type="GeneID" id="67031200"/>
<organism evidence="2 3">
    <name type="scientific">Rhizoctonia solani</name>
    <dbReference type="NCBI Taxonomy" id="456999"/>
    <lineage>
        <taxon>Eukaryota</taxon>
        <taxon>Fungi</taxon>
        <taxon>Dikarya</taxon>
        <taxon>Basidiomycota</taxon>
        <taxon>Agaricomycotina</taxon>
        <taxon>Agaricomycetes</taxon>
        <taxon>Cantharellales</taxon>
        <taxon>Ceratobasidiaceae</taxon>
        <taxon>Rhizoctonia</taxon>
    </lineage>
</organism>
<evidence type="ECO:0000256" key="1">
    <source>
        <dbReference type="SAM" id="Phobius"/>
    </source>
</evidence>
<proteinExistence type="predicted"/>
<keyword evidence="1" id="KW-1133">Transmembrane helix</keyword>
<reference evidence="2" key="1">
    <citation type="submission" date="2020-05" db="EMBL/GenBank/DDBJ databases">
        <title>Evolutionary and genomic comparisons of hybrid uninucleate and nonhybrid Rhizoctonia fungi.</title>
        <authorList>
            <person name="Li C."/>
            <person name="Chen X."/>
        </authorList>
    </citation>
    <scope>NUCLEOTIDE SEQUENCE</scope>
    <source>
        <strain evidence="2">AG-1 IA</strain>
    </source>
</reference>
<evidence type="ECO:0000313" key="3">
    <source>
        <dbReference type="Proteomes" id="UP000650533"/>
    </source>
</evidence>
<feature type="transmembrane region" description="Helical" evidence="1">
    <location>
        <begin position="66"/>
        <end position="86"/>
    </location>
</feature>
<dbReference type="RefSeq" id="XP_043180183.1">
    <property type="nucleotide sequence ID" value="XM_043328737.1"/>
</dbReference>
<dbReference type="AlphaFoldDB" id="A0A8H8SVG6"/>
<dbReference type="EMBL" id="CP059662">
    <property type="protein sequence ID" value="QRW19946.1"/>
    <property type="molecule type" value="Genomic_DNA"/>
</dbReference>
<name>A0A8H8SVG6_9AGAM</name>
<protein>
    <submittedName>
        <fullName evidence="2">Fungal Zn(2)-Cys(6) binuclear cluster domain</fullName>
    </submittedName>
</protein>
<gene>
    <name evidence="2" type="ORF">RhiXN_08921</name>
</gene>
<dbReference type="KEGG" id="rsx:RhiXN_08921"/>
<evidence type="ECO:0000313" key="2">
    <source>
        <dbReference type="EMBL" id="QRW19946.1"/>
    </source>
</evidence>
<keyword evidence="1" id="KW-0472">Membrane</keyword>
<keyword evidence="1" id="KW-0812">Transmembrane</keyword>
<accession>A0A8H8SVG6</accession>
<sequence length="131" mass="14562">MSDRTYQLANLKSTLADSTSGYALFRKSYTQFLLTVATDSNLLVEQSSDSLGVSFPRLMSVKWSGFAWFAVCDMVLALLLGTAPIAEYGYSGAYDFGRHEYEWTYGIPAAMLQVIARFNSWRAGSRVALDN</sequence>